<sequence length="592" mass="63581">MSHGYPGPNGSNYPEEQGYGPEYDADGFPLPQQSGGPAPQQGGGWPTVRNNPGPALPSSSYGQGQTSGYPQAYPQTGGYQQQPQQGGWPQQGGYARQGNAGYAEPGLAGPGSGDATTAYPLAGDGYGVPGVPGVSGGRQEETPAFARSAVGAPTRQQPAWGRDGTAEDTYGPETSAWPETAGEDGLDLKKSPEGPEGPQGPEEAPEPAAPKKGGRDRYLDLLRSVALVRVVLFHVYNQAWMTIVFPSMGVMFALAGSLMARSLGARSAGQVIKSRIRRLMVPVWVFAIVTLALIFNGGWKPTAGEDGESIIWWWVRLAWWFVPVGAASGPAEVGSPGGLLDVSWAAQTSGPLWYIRAYLWFVVLSPLMLKAFKKLPWVSILAPLVLSVVIGMEWFAIPGETGNAIKDFTTFASCWMLGFAHHEGTLKKLKAYMIPSFAAVLMGLGLWWAGTHPGEVPWNFDEIAPANALWSLGFCAVLLHYSPSWQELPGKLKGFDTPITLANNRAVTIYLWHEMAIMLAIPIIDQMWSLGSLPVVGELINSNLGKLYQVLMFILAWPLIAAAIAGFGWAEDVAAKRKPRLWPNGAKKKPRA</sequence>
<keyword evidence="4" id="KW-0012">Acyltransferase</keyword>
<feature type="compositionally biased region" description="Low complexity" evidence="1">
    <location>
        <begin position="29"/>
        <end position="40"/>
    </location>
</feature>
<keyword evidence="2" id="KW-0812">Transmembrane</keyword>
<keyword evidence="5" id="KW-1185">Reference proteome</keyword>
<protein>
    <submittedName>
        <fullName evidence="4">Acyltransferase</fullName>
        <ecNumber evidence="4">2.3.1.-</ecNumber>
    </submittedName>
</protein>
<keyword evidence="2" id="KW-1133">Transmembrane helix</keyword>
<accession>A0ABV5PGX9</accession>
<organism evidence="4 5">
    <name type="scientific">Streptomyces cremeus</name>
    <dbReference type="NCBI Taxonomy" id="66881"/>
    <lineage>
        <taxon>Bacteria</taxon>
        <taxon>Bacillati</taxon>
        <taxon>Actinomycetota</taxon>
        <taxon>Actinomycetes</taxon>
        <taxon>Kitasatosporales</taxon>
        <taxon>Streptomycetaceae</taxon>
        <taxon>Streptomyces</taxon>
    </lineage>
</organism>
<dbReference type="Pfam" id="PF01757">
    <property type="entry name" value="Acyl_transf_3"/>
    <property type="match status" value="1"/>
</dbReference>
<reference evidence="4 5" key="1">
    <citation type="submission" date="2024-09" db="EMBL/GenBank/DDBJ databases">
        <authorList>
            <person name="Sun Q."/>
            <person name="Mori K."/>
        </authorList>
    </citation>
    <scope>NUCLEOTIDE SEQUENCE [LARGE SCALE GENOMIC DNA]</scope>
    <source>
        <strain evidence="4 5">JCM 4362</strain>
    </source>
</reference>
<evidence type="ECO:0000313" key="4">
    <source>
        <dbReference type="EMBL" id="MFB9522462.1"/>
    </source>
</evidence>
<dbReference type="EMBL" id="JBHMCR010000010">
    <property type="protein sequence ID" value="MFB9522462.1"/>
    <property type="molecule type" value="Genomic_DNA"/>
</dbReference>
<dbReference type="EC" id="2.3.1.-" evidence="4"/>
<dbReference type="GO" id="GO:0016746">
    <property type="term" value="F:acyltransferase activity"/>
    <property type="evidence" value="ECO:0007669"/>
    <property type="project" value="UniProtKB-KW"/>
</dbReference>
<feature type="region of interest" description="Disordered" evidence="1">
    <location>
        <begin position="1"/>
        <end position="213"/>
    </location>
</feature>
<evidence type="ECO:0000256" key="2">
    <source>
        <dbReference type="SAM" id="Phobius"/>
    </source>
</evidence>
<gene>
    <name evidence="4" type="ORF">ACFFTU_21175</name>
</gene>
<feature type="transmembrane region" description="Helical" evidence="2">
    <location>
        <begin position="375"/>
        <end position="396"/>
    </location>
</feature>
<evidence type="ECO:0000256" key="1">
    <source>
        <dbReference type="SAM" id="MobiDB-lite"/>
    </source>
</evidence>
<keyword evidence="2" id="KW-0472">Membrane</keyword>
<feature type="transmembrane region" description="Helical" evidence="2">
    <location>
        <begin position="469"/>
        <end position="488"/>
    </location>
</feature>
<feature type="domain" description="Acyltransferase 3" evidence="3">
    <location>
        <begin position="217"/>
        <end position="527"/>
    </location>
</feature>
<dbReference type="Proteomes" id="UP001589718">
    <property type="component" value="Unassembled WGS sequence"/>
</dbReference>
<dbReference type="RefSeq" id="WP_345222456.1">
    <property type="nucleotide sequence ID" value="NZ_BAAAXE010000013.1"/>
</dbReference>
<feature type="transmembrane region" description="Helical" evidence="2">
    <location>
        <begin position="509"/>
        <end position="528"/>
    </location>
</feature>
<dbReference type="InterPro" id="IPR002656">
    <property type="entry name" value="Acyl_transf_3_dom"/>
</dbReference>
<feature type="transmembrane region" description="Helical" evidence="2">
    <location>
        <begin position="239"/>
        <end position="258"/>
    </location>
</feature>
<comment type="caution">
    <text evidence="4">The sequence shown here is derived from an EMBL/GenBank/DDBJ whole genome shotgun (WGS) entry which is preliminary data.</text>
</comment>
<feature type="compositionally biased region" description="Gly residues" evidence="1">
    <location>
        <begin position="124"/>
        <end position="136"/>
    </location>
</feature>
<feature type="transmembrane region" description="Helical" evidence="2">
    <location>
        <begin position="279"/>
        <end position="299"/>
    </location>
</feature>
<proteinExistence type="predicted"/>
<evidence type="ECO:0000259" key="3">
    <source>
        <dbReference type="Pfam" id="PF01757"/>
    </source>
</evidence>
<keyword evidence="4" id="KW-0808">Transferase</keyword>
<feature type="transmembrane region" description="Helical" evidence="2">
    <location>
        <begin position="431"/>
        <end position="449"/>
    </location>
</feature>
<feature type="transmembrane region" description="Helical" evidence="2">
    <location>
        <begin position="548"/>
        <end position="570"/>
    </location>
</feature>
<evidence type="ECO:0000313" key="5">
    <source>
        <dbReference type="Proteomes" id="UP001589718"/>
    </source>
</evidence>
<name>A0ABV5PGX9_STRCM</name>
<feature type="compositionally biased region" description="Low complexity" evidence="1">
    <location>
        <begin position="57"/>
        <end position="94"/>
    </location>
</feature>